<proteinExistence type="predicted"/>
<reference evidence="2 3" key="1">
    <citation type="journal article" date="2010" name="Nat. Biotechnol.">
        <title>Genome sequence of the model mushroom Schizophyllum commune.</title>
        <authorList>
            <person name="Ohm R.A."/>
            <person name="de Jong J.F."/>
            <person name="Lugones L.G."/>
            <person name="Aerts A."/>
            <person name="Kothe E."/>
            <person name="Stajich J.E."/>
            <person name="de Vries R.P."/>
            <person name="Record E."/>
            <person name="Levasseur A."/>
            <person name="Baker S.E."/>
            <person name="Bartholomew K.A."/>
            <person name="Coutinho P.M."/>
            <person name="Erdmann S."/>
            <person name="Fowler T.J."/>
            <person name="Gathman A.C."/>
            <person name="Lombard V."/>
            <person name="Henrissat B."/>
            <person name="Knabe N."/>
            <person name="Kuees U."/>
            <person name="Lilly W.W."/>
            <person name="Lindquist E."/>
            <person name="Lucas S."/>
            <person name="Magnuson J.K."/>
            <person name="Piumi F."/>
            <person name="Raudaskoski M."/>
            <person name="Salamov A."/>
            <person name="Schmutz J."/>
            <person name="Schwarze F.W.M.R."/>
            <person name="vanKuyk P.A."/>
            <person name="Horton J.S."/>
            <person name="Grigoriev I.V."/>
            <person name="Woesten H.A.B."/>
        </authorList>
    </citation>
    <scope>NUCLEOTIDE SEQUENCE [LARGE SCALE GENOMIC DNA]</scope>
    <source>
        <strain evidence="3">H4-8 / FGSC 9210</strain>
    </source>
</reference>
<feature type="compositionally biased region" description="Acidic residues" evidence="1">
    <location>
        <begin position="1202"/>
        <end position="1216"/>
    </location>
</feature>
<feature type="compositionally biased region" description="Basic and acidic residues" evidence="1">
    <location>
        <begin position="193"/>
        <end position="205"/>
    </location>
</feature>
<gene>
    <name evidence="2" type="ORF">SCHCODRAFT_237629</name>
</gene>
<dbReference type="InParanoid" id="D8QGJ9"/>
<evidence type="ECO:0000313" key="3">
    <source>
        <dbReference type="Proteomes" id="UP000007431"/>
    </source>
</evidence>
<dbReference type="STRING" id="578458.D8QGJ9"/>
<dbReference type="HOGENOM" id="CLU_269177_0_0_1"/>
<accession>D8QGJ9</accession>
<organism evidence="3">
    <name type="scientific">Schizophyllum commune (strain H4-8 / FGSC 9210)</name>
    <name type="common">Split gill fungus</name>
    <dbReference type="NCBI Taxonomy" id="578458"/>
    <lineage>
        <taxon>Eukaryota</taxon>
        <taxon>Fungi</taxon>
        <taxon>Dikarya</taxon>
        <taxon>Basidiomycota</taxon>
        <taxon>Agaricomycotina</taxon>
        <taxon>Agaricomycetes</taxon>
        <taxon>Agaricomycetidae</taxon>
        <taxon>Agaricales</taxon>
        <taxon>Schizophyllaceae</taxon>
        <taxon>Schizophyllum</taxon>
    </lineage>
</organism>
<feature type="compositionally biased region" description="Low complexity" evidence="1">
    <location>
        <begin position="944"/>
        <end position="954"/>
    </location>
</feature>
<feature type="region of interest" description="Disordered" evidence="1">
    <location>
        <begin position="1127"/>
        <end position="1216"/>
    </location>
</feature>
<name>D8QGJ9_SCHCM</name>
<dbReference type="EMBL" id="GL377312">
    <property type="protein sequence ID" value="EFI92502.1"/>
    <property type="molecule type" value="Genomic_DNA"/>
</dbReference>
<feature type="compositionally biased region" description="Low complexity" evidence="1">
    <location>
        <begin position="971"/>
        <end position="986"/>
    </location>
</feature>
<dbReference type="Proteomes" id="UP000007431">
    <property type="component" value="Unassembled WGS sequence"/>
</dbReference>
<evidence type="ECO:0000256" key="1">
    <source>
        <dbReference type="SAM" id="MobiDB-lite"/>
    </source>
</evidence>
<feature type="compositionally biased region" description="Polar residues" evidence="1">
    <location>
        <begin position="48"/>
        <end position="59"/>
    </location>
</feature>
<dbReference type="InterPro" id="IPR016641">
    <property type="entry name" value="EGD2/NACA0like"/>
</dbReference>
<keyword evidence="3" id="KW-1185">Reference proteome</keyword>
<feature type="compositionally biased region" description="Low complexity" evidence="1">
    <location>
        <begin position="144"/>
        <end position="158"/>
    </location>
</feature>
<dbReference type="GeneID" id="9597106"/>
<dbReference type="KEGG" id="scm:SCHCO_01175254"/>
<evidence type="ECO:0000313" key="2">
    <source>
        <dbReference type="EMBL" id="EFI92502.1"/>
    </source>
</evidence>
<feature type="compositionally biased region" description="Basic residues" evidence="1">
    <location>
        <begin position="1131"/>
        <end position="1148"/>
    </location>
</feature>
<dbReference type="AlphaFoldDB" id="D8QGJ9"/>
<protein>
    <submittedName>
        <fullName evidence="2">Uncharacterized protein</fullName>
    </submittedName>
</protein>
<feature type="compositionally biased region" description="Acidic residues" evidence="1">
    <location>
        <begin position="926"/>
        <end position="936"/>
    </location>
</feature>
<feature type="compositionally biased region" description="Low complexity" evidence="1">
    <location>
        <begin position="116"/>
        <end position="133"/>
    </location>
</feature>
<feature type="compositionally biased region" description="Polar residues" evidence="1">
    <location>
        <begin position="12"/>
        <end position="26"/>
    </location>
</feature>
<feature type="region of interest" description="Disordered" evidence="1">
    <location>
        <begin position="900"/>
        <end position="990"/>
    </location>
</feature>
<feature type="region of interest" description="Disordered" evidence="1">
    <location>
        <begin position="1"/>
        <end position="161"/>
    </location>
</feature>
<sequence>MLQDLPGVDEPMSTTPDNPLRSQSPSAMDEDVPQTAKPGVSPGPSRQPDPSRQGGQTSAGDPANKGGLGDAANPSGAINPTTETGLPGKGGSALESDLGSASRPVESDSPMAGATSASSANPQSSSSAAPSQAGEGSQVGEVGDGAQPGQTAAAQGQQIKNRIVIELPTYAEIVRQKQAKRSSAPSRAPKVAKSVEKQNKDREETPIEAVTFEQAMENVEEPEDPAAQIDKILKADTEDKASKALIGFGIANIFDDIYKRKPGNRDPPALSLEKMKLLAKAGLFNTMEKETPFIIVAKRASVDTRPSLTFGELITEDLPDEHSSLYKKLGQVYAAVYDDDVLQTMPEVRHSLGNNNKVTPVPDTPEHTLLNLLLFVADELVQARSTVHTDAEAQAARKTALLKVVNAVDVGNYVSHIKDLINTQLHVITAFCELGTIPLIRNSKEARAMVCNPGRLLSFASSGYELLVVIITTWSTELEEARRHGQQNFSPVFFDLASALIRWSDVQEHSLTPAEQFVFGHMVALSEKAAALCLKEYLVQGSHKLSLLSWTGYTATTAKVAADMDRYYDHILAELQPALEHDPQYTVIGIKANQVHDRLSFVRRAVARKENALSPLSWQARVPLFSPSIFGALVSRLPKLDDLILWIYEYILRNYKSLSANAMLSRISASLVKKNMVMPPDLSSIHLCTAGFIEAWTDHIINTQHRHKQDITIDMEVTPAESILADIKTVFALGKEVLRKAKKSHTEYKEGDDLPLEVLDQAKFITSHVLNRSLSDPLNKLGVPSARNGHIGNVSLACTYSVYHLLVAPPQTGKEVAMSARTLFEAHPALVNLHTFIIKCLSSDDVLGGDFQFWHLIWFRKNNTKSQPTHPGEAALPWANSTRQQQVKMVILCVERMPSPMSPMELDEQLAGQPEERQEEQPPTQADDEPPAQLDDDVSKQQEDQPPSQQEDQPPSQPDDQLDTQHDEPRTAQPEQQPEQSTTQEAIKTVQQQVQHAAQLFADPWTWEEGGDVVDEDREAIDNKVYKSLKELWKETNRHMRAVFISKNAPLTCSQWDKETEKYQKQPNWYKVKDVIDAYKAQLQSILDFESGTSWTVESFTKEHKLELQEPTAADFAKVDQALREAAKGVRAGKKRKAPPRKRAKGKGKKAEESTDDEMDVDEDSEEKEEEEEEEEEEEMRDVIRQTKRPRRRAPRKAVMVNDDDERMSPETEDST</sequence>
<dbReference type="PANTHER" id="PTHR21713">
    <property type="entry name" value="NASCENT POLYPEPTIDE ASSOCIATED COMPLEX ALPHA SUBUNIT-RELATED"/>
    <property type="match status" value="1"/>
</dbReference>
<feature type="region of interest" description="Disordered" evidence="1">
    <location>
        <begin position="176"/>
        <end position="205"/>
    </location>
</feature>
<dbReference type="VEuPathDB" id="FungiDB:SCHCODRAFT_01175254"/>
<dbReference type="GO" id="GO:0005854">
    <property type="term" value="C:nascent polypeptide-associated complex"/>
    <property type="evidence" value="ECO:0007669"/>
    <property type="project" value="InterPro"/>
</dbReference>
<feature type="compositionally biased region" description="Basic residues" evidence="1">
    <location>
        <begin position="1186"/>
        <end position="1196"/>
    </location>
</feature>
<feature type="compositionally biased region" description="Acidic residues" evidence="1">
    <location>
        <begin position="1154"/>
        <end position="1180"/>
    </location>
</feature>
<dbReference type="RefSeq" id="XP_003027405.1">
    <property type="nucleotide sequence ID" value="XM_003027359.1"/>
</dbReference>